<sequence length="766" mass="86501">MPSHYLNGREKPEPARTNSPNSNRSPRITSSGSPLRRSVRVRTDSVLGSAPPSSRTGGSRLNPNTGPIIMTKAQLRRRNAQLAATNKIRTVTPGETNSGPTVTTRTLAYTNGKPRVERSVALKPIIISNTPAKIGTLNVSSDVAPTTATILQPRVSITPSGRPASVDTFSISSGKLRRSRNRVSFALPEPNERNSVFKVLTSEKTLPRILSFMNWNELLPLRIVCKTWFEIIESHPLVKANLGIINLRPEAESKMAIYNTSSVTWNKFRFIGPIIFDMTKPIQNEFWSKHGPLMVHLEINNRTMTLTGLVEILARCPKLEVFKCNWTPEMYSFNSELIKKYYGIHFNNGTFANLQDLTIECSASLTDSALWSILKWCGGSVRYTVYIIFKLCIYMIFLIWITFQDIFEIFRSLTLTSPPDADVLTRLKPRWSIDSIKNYFERFGYTGMLQYLDFSWSNLTPDDIRSLSNVEMTLKGLCLNYCKVDDDSMRKLLLKHGATLEILKIEGTSFTDAIFGREILPKVKVLHIGGMKGTVQSINFLTEMPCLEELSCHKTQWLEQSMILRPFNSKSRHRFMKSIDFGGGIKHSGNKKLDPNLNTNWFSDFTGLVSHVKELNLGQWSLFGTDLNFRNICQTLTLLEKLVLQDWEKLTDVGTTGLYAEEIHQDWGTNLPTRPRVYLGLLKRLKVLDLSGTAITDATVNLALYSLKNLRCLAIENTRVTDAGLRGLINKLQSLDRISVTKCSSISVSQPRLKRPDGRMIFFAKI</sequence>
<keyword evidence="2" id="KW-1133">Transmembrane helix</keyword>
<dbReference type="InterPro" id="IPR036047">
    <property type="entry name" value="F-box-like_dom_sf"/>
</dbReference>
<dbReference type="SUPFAM" id="SSF81383">
    <property type="entry name" value="F-box domain"/>
    <property type="match status" value="1"/>
</dbReference>
<feature type="compositionally biased region" description="Polar residues" evidence="1">
    <location>
        <begin position="51"/>
        <end position="65"/>
    </location>
</feature>
<keyword evidence="2" id="KW-0472">Membrane</keyword>
<feature type="transmembrane region" description="Helical" evidence="2">
    <location>
        <begin position="383"/>
        <end position="403"/>
    </location>
</feature>
<dbReference type="Gene3D" id="3.80.10.10">
    <property type="entry name" value="Ribonuclease Inhibitor"/>
    <property type="match status" value="3"/>
</dbReference>
<organism evidence="3 4">
    <name type="scientific">Orchesella dallaii</name>
    <dbReference type="NCBI Taxonomy" id="48710"/>
    <lineage>
        <taxon>Eukaryota</taxon>
        <taxon>Metazoa</taxon>
        <taxon>Ecdysozoa</taxon>
        <taxon>Arthropoda</taxon>
        <taxon>Hexapoda</taxon>
        <taxon>Collembola</taxon>
        <taxon>Entomobryomorpha</taxon>
        <taxon>Entomobryoidea</taxon>
        <taxon>Orchesellidae</taxon>
        <taxon>Orchesellinae</taxon>
        <taxon>Orchesella</taxon>
    </lineage>
</organism>
<evidence type="ECO:0000313" key="3">
    <source>
        <dbReference type="EMBL" id="CAL8106850.1"/>
    </source>
</evidence>
<name>A0ABP1QKT7_9HEXA</name>
<feature type="region of interest" description="Disordered" evidence="1">
    <location>
        <begin position="1"/>
        <end position="66"/>
    </location>
</feature>
<dbReference type="Proteomes" id="UP001642540">
    <property type="component" value="Unassembled WGS sequence"/>
</dbReference>
<reference evidence="3 4" key="1">
    <citation type="submission" date="2024-08" db="EMBL/GenBank/DDBJ databases">
        <authorList>
            <person name="Cucini C."/>
            <person name="Frati F."/>
        </authorList>
    </citation>
    <scope>NUCLEOTIDE SEQUENCE [LARGE SCALE GENOMIC DNA]</scope>
</reference>
<dbReference type="PANTHER" id="PTHR13318">
    <property type="entry name" value="PARTNER OF PAIRED, ISOFORM B-RELATED"/>
    <property type="match status" value="1"/>
</dbReference>
<keyword evidence="4" id="KW-1185">Reference proteome</keyword>
<evidence type="ECO:0008006" key="5">
    <source>
        <dbReference type="Google" id="ProtNLM"/>
    </source>
</evidence>
<gene>
    <name evidence="3" type="ORF">ODALV1_LOCUS12495</name>
</gene>
<dbReference type="SUPFAM" id="SSF52047">
    <property type="entry name" value="RNI-like"/>
    <property type="match status" value="1"/>
</dbReference>
<evidence type="ECO:0000313" key="4">
    <source>
        <dbReference type="Proteomes" id="UP001642540"/>
    </source>
</evidence>
<comment type="caution">
    <text evidence="3">The sequence shown here is derived from an EMBL/GenBank/DDBJ whole genome shotgun (WGS) entry which is preliminary data.</text>
</comment>
<feature type="compositionally biased region" description="Polar residues" evidence="1">
    <location>
        <begin position="16"/>
        <end position="33"/>
    </location>
</feature>
<evidence type="ECO:0000256" key="2">
    <source>
        <dbReference type="SAM" id="Phobius"/>
    </source>
</evidence>
<accession>A0ABP1QKT7</accession>
<evidence type="ECO:0000256" key="1">
    <source>
        <dbReference type="SAM" id="MobiDB-lite"/>
    </source>
</evidence>
<keyword evidence="2" id="KW-0812">Transmembrane</keyword>
<dbReference type="InterPro" id="IPR032675">
    <property type="entry name" value="LRR_dom_sf"/>
</dbReference>
<proteinExistence type="predicted"/>
<dbReference type="EMBL" id="CAXLJM020000038">
    <property type="protein sequence ID" value="CAL8106850.1"/>
    <property type="molecule type" value="Genomic_DNA"/>
</dbReference>
<protein>
    <recommendedName>
        <fullName evidence="5">F-box domain-containing protein</fullName>
    </recommendedName>
</protein>